<dbReference type="InterPro" id="IPR050600">
    <property type="entry name" value="SETD3_SETD6_MTase"/>
</dbReference>
<protein>
    <recommendedName>
        <fullName evidence="1">Ribosomal lysine N-methyltransferase 4</fullName>
        <ecNumber evidence="1">2.1.1.-</ecNumber>
    </recommendedName>
</protein>
<dbReference type="GO" id="GO:0032259">
    <property type="term" value="P:methylation"/>
    <property type="evidence" value="ECO:0007669"/>
    <property type="project" value="UniProtKB-KW"/>
</dbReference>
<evidence type="ECO:0000313" key="4">
    <source>
        <dbReference type="Proteomes" id="UP000510647"/>
    </source>
</evidence>
<keyword evidence="1" id="KW-0949">S-adenosyl-L-methionine</keyword>
<proteinExistence type="inferred from homology"/>
<dbReference type="GO" id="GO:0016279">
    <property type="term" value="F:protein-lysine N-methyltransferase activity"/>
    <property type="evidence" value="ECO:0007669"/>
    <property type="project" value="UniProtKB-UniRule"/>
</dbReference>
<keyword evidence="1" id="KW-0808">Transferase</keyword>
<name>A0A7H9HNR6_9SACH</name>
<dbReference type="InterPro" id="IPR046341">
    <property type="entry name" value="SET_dom_sf"/>
</dbReference>
<gene>
    <name evidence="3" type="ORF">HG537_0A06340</name>
</gene>
<dbReference type="EC" id="2.1.1.-" evidence="1"/>
<evidence type="ECO:0000259" key="2">
    <source>
        <dbReference type="PROSITE" id="PS50280"/>
    </source>
</evidence>
<dbReference type="OrthoDB" id="341421at2759"/>
<comment type="similarity">
    <text evidence="1">Belongs to the class V-like SAM-binding methyltransferase superfamily. Histone-lysine methyltransferase family. SETD6 subfamily.</text>
</comment>
<dbReference type="InterPro" id="IPR001214">
    <property type="entry name" value="SET_dom"/>
</dbReference>
<dbReference type="Proteomes" id="UP000510647">
    <property type="component" value="Chromosome 1"/>
</dbReference>
<keyword evidence="1" id="KW-0539">Nucleus</keyword>
<evidence type="ECO:0000313" key="3">
    <source>
        <dbReference type="EMBL" id="QLQ78387.1"/>
    </source>
</evidence>
<comment type="function">
    <text evidence="1">S-adenosyl-L-methionine-dependent protein-lysine N-methyltransferase that monomethylates 60S ribosomal protein L42.</text>
</comment>
<accession>A0A7H9HNR6</accession>
<dbReference type="Gene3D" id="3.90.1410.10">
    <property type="entry name" value="set domain protein methyltransferase, domain 1"/>
    <property type="match status" value="1"/>
</dbReference>
<dbReference type="GO" id="GO:0005634">
    <property type="term" value="C:nucleus"/>
    <property type="evidence" value="ECO:0007669"/>
    <property type="project" value="UniProtKB-SubCell"/>
</dbReference>
<dbReference type="FunFam" id="3.90.1410.10:FF:000007">
    <property type="entry name" value="Ribosomal lysine N-methyltransferase 4"/>
    <property type="match status" value="1"/>
</dbReference>
<dbReference type="PROSITE" id="PS50280">
    <property type="entry name" value="SET"/>
    <property type="match status" value="1"/>
</dbReference>
<keyword evidence="4" id="KW-1185">Reference proteome</keyword>
<dbReference type="EMBL" id="CP059267">
    <property type="protein sequence ID" value="QLQ78387.1"/>
    <property type="molecule type" value="Genomic_DNA"/>
</dbReference>
<dbReference type="PANTHER" id="PTHR13271">
    <property type="entry name" value="UNCHARACTERIZED PUTATIVE METHYLTRANSFERASE"/>
    <property type="match status" value="1"/>
</dbReference>
<reference evidence="3 4" key="1">
    <citation type="submission" date="2020-06" db="EMBL/GenBank/DDBJ databases">
        <title>The yeast mating-type switching endonuclease HO is a domesticated member of an unorthodox homing genetic element family.</title>
        <authorList>
            <person name="Coughlan A.Y."/>
            <person name="Lombardi L."/>
            <person name="Braun-Galleani S."/>
            <person name="Martos A.R."/>
            <person name="Galeote V."/>
            <person name="Bigey F."/>
            <person name="Dequin S."/>
            <person name="Byrne K.P."/>
            <person name="Wolfe K.H."/>
        </authorList>
    </citation>
    <scope>NUCLEOTIDE SEQUENCE [LARGE SCALE GENOMIC DNA]</scope>
    <source>
        <strain evidence="3 4">CBS2947</strain>
    </source>
</reference>
<organism evidence="3 4">
    <name type="scientific">Torulaspora globosa</name>
    <dbReference type="NCBI Taxonomy" id="48254"/>
    <lineage>
        <taxon>Eukaryota</taxon>
        <taxon>Fungi</taxon>
        <taxon>Dikarya</taxon>
        <taxon>Ascomycota</taxon>
        <taxon>Saccharomycotina</taxon>
        <taxon>Saccharomycetes</taxon>
        <taxon>Saccharomycetales</taxon>
        <taxon>Saccharomycetaceae</taxon>
        <taxon>Torulaspora</taxon>
    </lineage>
</organism>
<dbReference type="PIRSF" id="PIRSF011771">
    <property type="entry name" value="RMS1_SET"/>
    <property type="match status" value="1"/>
</dbReference>
<sequence>MVEYEEATDAFKLWLKEIAGVKMSGKIGIVDLRGVNQGRSVVAREGIERGEVLFEIPRNVIFNVATSQLVCRFPELKSRLLNEIGHWEGLIVCLLYEMKVVREGSLWWAYFQVLPRPDEINSLMYWSDEQLEGLKPSLIVQRVGVVEAKEMYQRVLEYVKQFGSSVSDELGNVSWSDFVYVASVIMSHSFDVQVVDAQEQDPDGATNVASDGYMKSMIPLADTLNADTHKCNANLVYDINSLKMCATKRISTGEQLYNIYGDHPNSELLRRYGYVEWSGSKFDFGELPMETVLKVLHEEYRIDMAVLTQIVDTIRASNQIADAFEGEEVVLGAYDCYSDGQIVPECVLFLQIICVLTQMPDVRSLDTEGMERMLLRIAKKCLQLVQSGKITKSCAKLSECVIEARLKEYPSHAFREISPDHYAISDIDSLRQRMAEKVLQSEVLSLQNCVKSLEHNYKVIPDTKLLDNITKRKLPENNNKNVKRVKR</sequence>
<evidence type="ECO:0000256" key="1">
    <source>
        <dbReference type="PIRNR" id="PIRNR011771"/>
    </source>
</evidence>
<dbReference type="Pfam" id="PF00856">
    <property type="entry name" value="SET"/>
    <property type="match status" value="1"/>
</dbReference>
<comment type="subcellular location">
    <subcellularLocation>
        <location evidence="1">Nucleus</location>
    </subcellularLocation>
</comment>
<dbReference type="PANTHER" id="PTHR13271:SF34">
    <property type="entry name" value="N-LYSINE METHYLTRANSFERASE SETD6"/>
    <property type="match status" value="1"/>
</dbReference>
<dbReference type="InterPro" id="IPR011383">
    <property type="entry name" value="N-lys_methylase_SETD6"/>
</dbReference>
<feature type="domain" description="SET" evidence="2">
    <location>
        <begin position="25"/>
        <end position="261"/>
    </location>
</feature>
<keyword evidence="1" id="KW-0489">Methyltransferase</keyword>
<dbReference type="SUPFAM" id="SSF82199">
    <property type="entry name" value="SET domain"/>
    <property type="match status" value="1"/>
</dbReference>
<dbReference type="AlphaFoldDB" id="A0A7H9HNR6"/>